<keyword evidence="5 7" id="KW-0408">Iron</keyword>
<dbReference type="EMBL" id="CAMGZC010000073">
    <property type="protein sequence ID" value="CAI0642778.1"/>
    <property type="molecule type" value="Genomic_DNA"/>
</dbReference>
<evidence type="ECO:0000256" key="5">
    <source>
        <dbReference type="ARBA" id="ARBA00023004"/>
    </source>
</evidence>
<keyword evidence="6" id="KW-0503">Monooxygenase</keyword>
<organism evidence="9 10">
    <name type="scientific">Colletotrichum noveboracense</name>
    <dbReference type="NCBI Taxonomy" id="2664923"/>
    <lineage>
        <taxon>Eukaryota</taxon>
        <taxon>Fungi</taxon>
        <taxon>Dikarya</taxon>
        <taxon>Ascomycota</taxon>
        <taxon>Pezizomycotina</taxon>
        <taxon>Sordariomycetes</taxon>
        <taxon>Hypocreomycetidae</taxon>
        <taxon>Glomerellales</taxon>
        <taxon>Glomerellaceae</taxon>
        <taxon>Colletotrichum</taxon>
        <taxon>Colletotrichum gloeosporioides species complex</taxon>
    </lineage>
</organism>
<dbReference type="SUPFAM" id="SSF48264">
    <property type="entry name" value="Cytochrome P450"/>
    <property type="match status" value="1"/>
</dbReference>
<keyword evidence="3 7" id="KW-0349">Heme</keyword>
<evidence type="ECO:0000256" key="3">
    <source>
        <dbReference type="ARBA" id="ARBA00022617"/>
    </source>
</evidence>
<sequence length="578" mass="66031">MAARLCVGVSLLITALIWRFHHVNLFTAGLLLFASLAIQGLVFVGYRVFIHPYWVSPMRHLPTPQVRHDEGFTTGLQSSEVEIRWNYMEIVADEFNNQGGHFFIGQMLNQIKTPGPADIFISWMRRWPDAPFVRYLTIGNTETLMVNSLAAFKEVQQTKAYSFRKSQLAGRMFSPITGHGLMFSEGDDRKRQRTQLSKAFSNQNTRRMLPVFQNKARLLCEAISHELGGEDRKLVDVERFLRKATLDVFVIGSIGCDLESISLPEAHFYDVYERIIRQPAFGHIITFIDGHIPVRSWLPLKSNKMWLHDVALIRTMLLNCVGNRTMEMMREKRGLDGETRSERRDILTFIMEDCQFEEGERLWTDEDLLEYMLNFIAGGHETTGSTLMWVAYVLATNPGVQARLKSEVNELCSGKPRDWDPTYEEVEHLSYLNNFLRETLRYYSPGIFLPREAAEDVTVCGVFVPMGTQVTLCPAVAHFNTTFWGPDAHIYDPDRWSDGRAAKDSYAMEAFLQGPSGCIAKNMALLNIKSVIIALVRNFTFSPRPGYDGTIELANPNFTLRPKDTLRVVIERDDTITI</sequence>
<evidence type="ECO:0000313" key="9">
    <source>
        <dbReference type="EMBL" id="CAI0642778.1"/>
    </source>
</evidence>
<keyword evidence="6" id="KW-0560">Oxidoreductase</keyword>
<evidence type="ECO:0000256" key="8">
    <source>
        <dbReference type="SAM" id="Phobius"/>
    </source>
</evidence>
<evidence type="ECO:0000256" key="6">
    <source>
        <dbReference type="ARBA" id="ARBA00023033"/>
    </source>
</evidence>
<keyword evidence="8" id="KW-0472">Membrane</keyword>
<dbReference type="GO" id="GO:0016705">
    <property type="term" value="F:oxidoreductase activity, acting on paired donors, with incorporation or reduction of molecular oxygen"/>
    <property type="evidence" value="ECO:0007669"/>
    <property type="project" value="InterPro"/>
</dbReference>
<evidence type="ECO:0000256" key="4">
    <source>
        <dbReference type="ARBA" id="ARBA00022723"/>
    </source>
</evidence>
<dbReference type="PRINTS" id="PR00385">
    <property type="entry name" value="P450"/>
</dbReference>
<evidence type="ECO:0000256" key="1">
    <source>
        <dbReference type="ARBA" id="ARBA00001971"/>
    </source>
</evidence>
<accession>A0A9W4W4L1</accession>
<comment type="caution">
    <text evidence="9">The sequence shown here is derived from an EMBL/GenBank/DDBJ whole genome shotgun (WGS) entry which is preliminary data.</text>
</comment>
<name>A0A9W4W4L1_9PEZI</name>
<comment type="cofactor">
    <cofactor evidence="1 7">
        <name>heme</name>
        <dbReference type="ChEBI" id="CHEBI:30413"/>
    </cofactor>
</comment>
<dbReference type="PRINTS" id="PR00465">
    <property type="entry name" value="EP450IV"/>
</dbReference>
<keyword evidence="10" id="KW-1185">Reference proteome</keyword>
<dbReference type="Gene3D" id="1.10.630.10">
    <property type="entry name" value="Cytochrome P450"/>
    <property type="match status" value="1"/>
</dbReference>
<keyword evidence="8" id="KW-0812">Transmembrane</keyword>
<dbReference type="InterPro" id="IPR050121">
    <property type="entry name" value="Cytochrome_P450_monoxygenase"/>
</dbReference>
<dbReference type="InterPro" id="IPR036396">
    <property type="entry name" value="Cyt_P450_sf"/>
</dbReference>
<evidence type="ECO:0008006" key="11">
    <source>
        <dbReference type="Google" id="ProtNLM"/>
    </source>
</evidence>
<evidence type="ECO:0000256" key="2">
    <source>
        <dbReference type="ARBA" id="ARBA00010617"/>
    </source>
</evidence>
<proteinExistence type="inferred from homology"/>
<comment type="similarity">
    <text evidence="2">Belongs to the cytochrome P450 family.</text>
</comment>
<feature type="binding site" description="axial binding residue" evidence="7">
    <location>
        <position position="518"/>
    </location>
    <ligand>
        <name>heme</name>
        <dbReference type="ChEBI" id="CHEBI:30413"/>
    </ligand>
    <ligandPart>
        <name>Fe</name>
        <dbReference type="ChEBI" id="CHEBI:18248"/>
    </ligandPart>
</feature>
<dbReference type="GO" id="GO:0005506">
    <property type="term" value="F:iron ion binding"/>
    <property type="evidence" value="ECO:0007669"/>
    <property type="project" value="InterPro"/>
</dbReference>
<reference evidence="9" key="1">
    <citation type="submission" date="2022-08" db="EMBL/GenBank/DDBJ databases">
        <authorList>
            <person name="Giroux E."/>
            <person name="Giroux E."/>
        </authorList>
    </citation>
    <scope>NUCLEOTIDE SEQUENCE</scope>
    <source>
        <strain evidence="9">H1091258</strain>
    </source>
</reference>
<dbReference type="AlphaFoldDB" id="A0A9W4W4L1"/>
<gene>
    <name evidence="9" type="ORF">CGXH109_LOCUS18238</name>
</gene>
<evidence type="ECO:0000313" key="10">
    <source>
        <dbReference type="Proteomes" id="UP001152533"/>
    </source>
</evidence>
<dbReference type="InterPro" id="IPR002403">
    <property type="entry name" value="Cyt_P450_E_grp-IV"/>
</dbReference>
<dbReference type="GO" id="GO:0020037">
    <property type="term" value="F:heme binding"/>
    <property type="evidence" value="ECO:0007669"/>
    <property type="project" value="InterPro"/>
</dbReference>
<keyword evidence="8" id="KW-1133">Transmembrane helix</keyword>
<keyword evidence="4 7" id="KW-0479">Metal-binding</keyword>
<dbReference type="PANTHER" id="PTHR24305:SF166">
    <property type="entry name" value="CYTOCHROME P450 12A4, MITOCHONDRIAL-RELATED"/>
    <property type="match status" value="1"/>
</dbReference>
<dbReference type="InterPro" id="IPR001128">
    <property type="entry name" value="Cyt_P450"/>
</dbReference>
<dbReference type="Pfam" id="PF00067">
    <property type="entry name" value="p450"/>
    <property type="match status" value="1"/>
</dbReference>
<dbReference type="PANTHER" id="PTHR24305">
    <property type="entry name" value="CYTOCHROME P450"/>
    <property type="match status" value="1"/>
</dbReference>
<evidence type="ECO:0000256" key="7">
    <source>
        <dbReference type="PIRSR" id="PIRSR602403-1"/>
    </source>
</evidence>
<dbReference type="GO" id="GO:0004497">
    <property type="term" value="F:monooxygenase activity"/>
    <property type="evidence" value="ECO:0007669"/>
    <property type="project" value="UniProtKB-KW"/>
</dbReference>
<protein>
    <recommendedName>
        <fullName evidence="11">Cytochrome P450</fullName>
    </recommendedName>
</protein>
<dbReference type="Proteomes" id="UP001152533">
    <property type="component" value="Unassembled WGS sequence"/>
</dbReference>
<feature type="transmembrane region" description="Helical" evidence="8">
    <location>
        <begin position="29"/>
        <end position="49"/>
    </location>
</feature>